<accession>A0A4Y9ZE21</accession>
<keyword evidence="5" id="KW-0560">Oxidoreductase</keyword>
<comment type="similarity">
    <text evidence="7">Belongs to the Mediator complex subunit 18 family.</text>
</comment>
<keyword evidence="10" id="KW-1185">Reference proteome</keyword>
<dbReference type="STRING" id="205917.A0A4Y9ZE21"/>
<dbReference type="SUPFAM" id="SSF52343">
    <property type="entry name" value="Ferredoxin reductase-like, C-terminal NADP-linked domain"/>
    <property type="match status" value="1"/>
</dbReference>
<dbReference type="PANTHER" id="PTHR19370">
    <property type="entry name" value="NADH-CYTOCHROME B5 REDUCTASE"/>
    <property type="match status" value="1"/>
</dbReference>
<keyword evidence="7" id="KW-0804">Transcription</keyword>
<feature type="binding site" evidence="6">
    <location>
        <position position="134"/>
    </location>
    <ligand>
        <name>FAD</name>
        <dbReference type="ChEBI" id="CHEBI:57692"/>
    </ligand>
</feature>
<dbReference type="InterPro" id="IPR019095">
    <property type="entry name" value="Mediator_Med18"/>
</dbReference>
<comment type="function">
    <text evidence="7">Component of the Mediator complex, a coactivator involved in the regulated transcription of nearly all RNA polymerase II-dependent genes. Mediator functions as a bridge to convey information from gene-specific regulatory proteins to the basal RNA polymerase II transcription machinery. Mediator is recruited to promoters by direct interactions with regulatory proteins and serves as a scaffold for the assembly of a functional preinitiation complex with RNA polymerase II and the general transcription factors.</text>
</comment>
<evidence type="ECO:0000256" key="1">
    <source>
        <dbReference type="ARBA" id="ARBA00001974"/>
    </source>
</evidence>
<dbReference type="SUPFAM" id="SSF63380">
    <property type="entry name" value="Riboflavin synthase domain-like"/>
    <property type="match status" value="1"/>
</dbReference>
<feature type="binding site" evidence="6">
    <location>
        <position position="132"/>
    </location>
    <ligand>
        <name>FAD</name>
        <dbReference type="ChEBI" id="CHEBI:57692"/>
    </ligand>
</feature>
<dbReference type="Gene3D" id="2.40.30.10">
    <property type="entry name" value="Translation factors"/>
    <property type="match status" value="1"/>
</dbReference>
<dbReference type="EMBL" id="SEOQ01000025">
    <property type="protein sequence ID" value="TFY72113.1"/>
    <property type="molecule type" value="Genomic_DNA"/>
</dbReference>
<proteinExistence type="inferred from homology"/>
<sequence>MPVGIFHPPRSAFLRIPRLALHRPLRTRNFSDTAKSHGNPTSRAPTVFALTVLGGLTAAYFFWPSTSRSAPTLQNKQIAPSHFTPTTVMASEPCGPNLKLITLNIPPESLPSSVLSPIWSIFVKDDDIQVERPYTPLEGIDANGNVRFWVKQYPRGEVGRWLHSKAVGETVEIRGPIQTFPLQEGRWDEVVMISGGTGFSPFYQLLYTQLLRPEKSNSSTRYTLIHSSPSAAELPPTSLLQPLLDVAEQRPDHFKFHLFVDKLDNTSSHLPSLAPRVGRINKSALEDAMQLREETTRWQRLSRFGSYNRAEAIPTKKNVLVLVCGPEPMVSALAGPYGRNLSQGVVNSGHRTVEPAYTDTFTLSRVSTARKMSSHSYEVALFGEFFAQDLKAILNRIALHSESANQLRAREIVFEPADAQQQRDSGQEPVMLRATKELMEPDAGWVLYSYLKPESVRVHPEATVRPWATVQVVGDALSFASALGYIRRSQIYKRGYVFRRGTLVIQMFQQEHVDPKTQKPIPAHADTLWEVEVRTESPIRNTQETPLNQTINAVLEVQLLMKGLLDLRRQDV</sequence>
<evidence type="ECO:0000313" key="10">
    <source>
        <dbReference type="Proteomes" id="UP000298327"/>
    </source>
</evidence>
<keyword evidence="7" id="KW-0805">Transcription regulation</keyword>
<dbReference type="GO" id="GO:0016592">
    <property type="term" value="C:mediator complex"/>
    <property type="evidence" value="ECO:0007669"/>
    <property type="project" value="InterPro"/>
</dbReference>
<dbReference type="PANTHER" id="PTHR19370:SF184">
    <property type="entry name" value="NADH-CYTOCHROME B5 REDUCTASE-LIKE"/>
    <property type="match status" value="1"/>
</dbReference>
<feature type="binding site" evidence="6">
    <location>
        <position position="158"/>
    </location>
    <ligand>
        <name>FAD</name>
        <dbReference type="ChEBI" id="CHEBI:57692"/>
    </ligand>
</feature>
<dbReference type="InterPro" id="IPR001834">
    <property type="entry name" value="CBR-like"/>
</dbReference>
<dbReference type="InterPro" id="IPR017938">
    <property type="entry name" value="Riboflavin_synthase-like_b-brl"/>
</dbReference>
<evidence type="ECO:0000259" key="8">
    <source>
        <dbReference type="PROSITE" id="PS51384"/>
    </source>
</evidence>
<dbReference type="GO" id="GO:0016491">
    <property type="term" value="F:oxidoreductase activity"/>
    <property type="evidence" value="ECO:0007669"/>
    <property type="project" value="UniProtKB-KW"/>
</dbReference>
<keyword evidence="4 6" id="KW-0274">FAD</keyword>
<dbReference type="Gene3D" id="2.40.320.10">
    <property type="entry name" value="Hypothetical Protein Pfu-838710-001"/>
    <property type="match status" value="1"/>
</dbReference>
<dbReference type="InterPro" id="IPR039261">
    <property type="entry name" value="FNR_nucleotide-bd"/>
</dbReference>
<dbReference type="GO" id="GO:0006357">
    <property type="term" value="P:regulation of transcription by RNA polymerase II"/>
    <property type="evidence" value="ECO:0007669"/>
    <property type="project" value="InterPro"/>
</dbReference>
<keyword evidence="3 6" id="KW-0285">Flavoprotein</keyword>
<evidence type="ECO:0000256" key="5">
    <source>
        <dbReference type="ARBA" id="ARBA00023002"/>
    </source>
</evidence>
<protein>
    <recommendedName>
        <fullName evidence="7">Mediator of RNA polymerase II transcription subunit 18</fullName>
    </recommendedName>
    <alternativeName>
        <fullName evidence="7">Mediator complex subunit 18</fullName>
    </alternativeName>
</protein>
<dbReference type="CDD" id="cd06183">
    <property type="entry name" value="cyt_b5_reduct_like"/>
    <property type="match status" value="1"/>
</dbReference>
<dbReference type="Gene3D" id="3.40.50.80">
    <property type="entry name" value="Nucleotide-binding domain of ferredoxin-NADP reductase (FNR) module"/>
    <property type="match status" value="1"/>
</dbReference>
<organism evidence="9 10">
    <name type="scientific">Dentipellis fragilis</name>
    <dbReference type="NCBI Taxonomy" id="205917"/>
    <lineage>
        <taxon>Eukaryota</taxon>
        <taxon>Fungi</taxon>
        <taxon>Dikarya</taxon>
        <taxon>Basidiomycota</taxon>
        <taxon>Agaricomycotina</taxon>
        <taxon>Agaricomycetes</taxon>
        <taxon>Russulales</taxon>
        <taxon>Hericiaceae</taxon>
        <taxon>Dentipellis</taxon>
    </lineage>
</organism>
<feature type="domain" description="FAD-binding FR-type" evidence="8">
    <location>
        <begin position="81"/>
        <end position="183"/>
    </location>
</feature>
<name>A0A4Y9ZE21_9AGAM</name>
<dbReference type="Proteomes" id="UP000298327">
    <property type="component" value="Unassembled WGS sequence"/>
</dbReference>
<dbReference type="Pfam" id="PF09637">
    <property type="entry name" value="Med18"/>
    <property type="match status" value="1"/>
</dbReference>
<dbReference type="Pfam" id="PF00970">
    <property type="entry name" value="FAD_binding_6"/>
    <property type="match status" value="1"/>
</dbReference>
<keyword evidence="7" id="KW-0010">Activator</keyword>
<feature type="binding site" evidence="6">
    <location>
        <position position="151"/>
    </location>
    <ligand>
        <name>FAD</name>
        <dbReference type="ChEBI" id="CHEBI:57692"/>
    </ligand>
</feature>
<dbReference type="InterPro" id="IPR017927">
    <property type="entry name" value="FAD-bd_FR_type"/>
</dbReference>
<comment type="similarity">
    <text evidence="2">Belongs to the flavoprotein pyridine nucleotide cytochrome reductase family.</text>
</comment>
<reference evidence="9 10" key="1">
    <citation type="submission" date="2019-02" db="EMBL/GenBank/DDBJ databases">
        <title>Genome sequencing of the rare red list fungi Dentipellis fragilis.</title>
        <authorList>
            <person name="Buettner E."/>
            <person name="Kellner H."/>
        </authorList>
    </citation>
    <scope>NUCLEOTIDE SEQUENCE [LARGE SCALE GENOMIC DNA]</scope>
    <source>
        <strain evidence="9 10">DSM 105465</strain>
    </source>
</reference>
<dbReference type="PROSITE" id="PS51384">
    <property type="entry name" value="FAD_FR"/>
    <property type="match status" value="1"/>
</dbReference>
<comment type="caution">
    <text evidence="9">The sequence shown here is derived from an EMBL/GenBank/DDBJ whole genome shotgun (WGS) entry which is preliminary data.</text>
</comment>
<evidence type="ECO:0000256" key="2">
    <source>
        <dbReference type="ARBA" id="ARBA00006105"/>
    </source>
</evidence>
<dbReference type="Pfam" id="PF00175">
    <property type="entry name" value="NAD_binding_1"/>
    <property type="match status" value="1"/>
</dbReference>
<comment type="subunit">
    <text evidence="7">Component of the Mediator complex.</text>
</comment>
<evidence type="ECO:0000256" key="4">
    <source>
        <dbReference type="ARBA" id="ARBA00022827"/>
    </source>
</evidence>
<comment type="subcellular location">
    <subcellularLocation>
        <location evidence="7">Nucleus</location>
    </subcellularLocation>
</comment>
<dbReference type="GO" id="GO:0003712">
    <property type="term" value="F:transcription coregulator activity"/>
    <property type="evidence" value="ECO:0007669"/>
    <property type="project" value="InterPro"/>
</dbReference>
<comment type="cofactor">
    <cofactor evidence="1 6">
        <name>FAD</name>
        <dbReference type="ChEBI" id="CHEBI:57692"/>
    </cofactor>
</comment>
<keyword evidence="7" id="KW-0539">Nucleus</keyword>
<evidence type="ECO:0000256" key="3">
    <source>
        <dbReference type="ARBA" id="ARBA00022630"/>
    </source>
</evidence>
<gene>
    <name evidence="7" type="primary">MED18</name>
    <name evidence="9" type="ORF">EVG20_g912</name>
</gene>
<evidence type="ECO:0000313" key="9">
    <source>
        <dbReference type="EMBL" id="TFY72113.1"/>
    </source>
</evidence>
<dbReference type="InterPro" id="IPR008333">
    <property type="entry name" value="Cbr1-like_FAD-bd_dom"/>
</dbReference>
<feature type="binding site" evidence="6">
    <location>
        <position position="133"/>
    </location>
    <ligand>
        <name>FAD</name>
        <dbReference type="ChEBI" id="CHEBI:57692"/>
    </ligand>
</feature>
<dbReference type="PRINTS" id="PR00406">
    <property type="entry name" value="CYTB5RDTASE"/>
</dbReference>
<dbReference type="InterPro" id="IPR001433">
    <property type="entry name" value="OxRdtase_FAD/NAD-bd"/>
</dbReference>
<evidence type="ECO:0000256" key="7">
    <source>
        <dbReference type="RuleBase" id="RU364150"/>
    </source>
</evidence>
<dbReference type="OrthoDB" id="432685at2759"/>
<dbReference type="AlphaFoldDB" id="A0A4Y9ZE21"/>
<evidence type="ECO:0000256" key="6">
    <source>
        <dbReference type="PIRSR" id="PIRSR601834-1"/>
    </source>
</evidence>